<proteinExistence type="predicted"/>
<dbReference type="PANTHER" id="PTHR28283">
    <property type="entry name" value="3',5'-CYCLIC-NUCLEOTIDE PHOSPHODIESTERASE 1"/>
    <property type="match status" value="1"/>
</dbReference>
<dbReference type="Gene3D" id="3.60.15.10">
    <property type="entry name" value="Ribonuclease Z/Hydroxyacylglutathione hydrolase-like"/>
    <property type="match status" value="1"/>
</dbReference>
<evidence type="ECO:0000313" key="2">
    <source>
        <dbReference type="EMBL" id="RHZ64567.1"/>
    </source>
</evidence>
<dbReference type="Proteomes" id="UP000215305">
    <property type="component" value="Unassembled WGS sequence"/>
</dbReference>
<sequence length="528" mass="57204">MANKAAFQVIVLGPTGGPREDSLTGLLVRSTSTHWSTNSVIAVDAGTLVSGIIHTLEQYNAELKDGTYMMDEGPFAGLRMPYKSAQANAAHIFRDIIGAVLITHAHLDHLAGLAINTPMLEAGNGPKPLAALPSIVAAIKNHMFNDVIWPNLSDEDGGAGLLTYQRLVEGGNPRFGRGDAKGYIRTCDGLLARCLGISHGRCRQRFHPESGTHHRVGSSVFTADPLMLPSRAISVDHTTDAGIYSPARSPRMLSANQKEPIWATVESSAFFIRDQHTGNEIIIFGDVEPDCVSLDPRNKRIWEAAAPKIAAGKLRAIFIECSYDDSVEDAYLYGHLCPRHLIAELTLLAGKVMEARHPSMTISSFGKRKRSDTNTCGGSGEQMSPRSKRPQSFSVPAGKRSEPSPMGMASATVDMRPRFYSTAEGLVEIPELVHDEPTPSYHEPDDVSDSGNPADPAPPSTSPEEAPTANSGPLPLSGLSVYIIHIKEDLTDDIPPRERILKQLRSRGEVARLGCEFYAPHRGEGIWI</sequence>
<dbReference type="CDD" id="cd07735">
    <property type="entry name" value="class_II_PDE_MBL-fold"/>
    <property type="match status" value="1"/>
</dbReference>
<dbReference type="GO" id="GO:0004115">
    <property type="term" value="F:3',5'-cyclic-AMP phosphodiesterase activity"/>
    <property type="evidence" value="ECO:0007669"/>
    <property type="project" value="InterPro"/>
</dbReference>
<dbReference type="VEuPathDB" id="FungiDB:CDV56_105224"/>
<dbReference type="GeneID" id="38127198"/>
<dbReference type="EMBL" id="NKHU02000022">
    <property type="protein sequence ID" value="RHZ64567.1"/>
    <property type="molecule type" value="Genomic_DNA"/>
</dbReference>
<feature type="compositionally biased region" description="Polar residues" evidence="1">
    <location>
        <begin position="373"/>
        <end position="394"/>
    </location>
</feature>
<feature type="compositionally biased region" description="Basic and acidic residues" evidence="1">
    <location>
        <begin position="435"/>
        <end position="445"/>
    </location>
</feature>
<dbReference type="PRINTS" id="PR00388">
    <property type="entry name" value="PDIESTERASE2"/>
</dbReference>
<dbReference type="InterPro" id="IPR000396">
    <property type="entry name" value="Pdiesterase2"/>
</dbReference>
<dbReference type="GO" id="GO:0006198">
    <property type="term" value="P:cAMP catabolic process"/>
    <property type="evidence" value="ECO:0007669"/>
    <property type="project" value="InterPro"/>
</dbReference>
<dbReference type="SUPFAM" id="SSF56281">
    <property type="entry name" value="Metallo-hydrolase/oxidoreductase"/>
    <property type="match status" value="1"/>
</dbReference>
<name>A0A397HNQ0_ASPTH</name>
<keyword evidence="3" id="KW-1185">Reference proteome</keyword>
<dbReference type="PANTHER" id="PTHR28283:SF1">
    <property type="entry name" value="3',5'-CYCLIC-NUCLEOTIDE PHOSPHODIESTERASE 1"/>
    <property type="match status" value="1"/>
</dbReference>
<dbReference type="GO" id="GO:1902660">
    <property type="term" value="P:negative regulation of glucose mediated signaling pathway"/>
    <property type="evidence" value="ECO:0007669"/>
    <property type="project" value="TreeGrafter"/>
</dbReference>
<protein>
    <recommendedName>
        <fullName evidence="4">3',5'-cyclic-nucleotide phosphodiesterase pde1</fullName>
    </recommendedName>
</protein>
<evidence type="ECO:0000256" key="1">
    <source>
        <dbReference type="SAM" id="MobiDB-lite"/>
    </source>
</evidence>
<dbReference type="Pfam" id="PF02112">
    <property type="entry name" value="PDEase_II"/>
    <property type="match status" value="2"/>
</dbReference>
<accession>A0A397HNQ0</accession>
<evidence type="ECO:0008006" key="4">
    <source>
        <dbReference type="Google" id="ProtNLM"/>
    </source>
</evidence>
<evidence type="ECO:0000313" key="3">
    <source>
        <dbReference type="Proteomes" id="UP000215305"/>
    </source>
</evidence>
<dbReference type="GO" id="GO:0047555">
    <property type="term" value="F:3',5'-cyclic-GMP phosphodiesterase activity"/>
    <property type="evidence" value="ECO:0007669"/>
    <property type="project" value="TreeGrafter"/>
</dbReference>
<organism evidence="2 3">
    <name type="scientific">Aspergillus thermomutatus</name>
    <name type="common">Neosartorya pseudofischeri</name>
    <dbReference type="NCBI Taxonomy" id="41047"/>
    <lineage>
        <taxon>Eukaryota</taxon>
        <taxon>Fungi</taxon>
        <taxon>Dikarya</taxon>
        <taxon>Ascomycota</taxon>
        <taxon>Pezizomycotina</taxon>
        <taxon>Eurotiomycetes</taxon>
        <taxon>Eurotiomycetidae</taxon>
        <taxon>Eurotiales</taxon>
        <taxon>Aspergillaceae</taxon>
        <taxon>Aspergillus</taxon>
        <taxon>Aspergillus subgen. Fumigati</taxon>
    </lineage>
</organism>
<dbReference type="AlphaFoldDB" id="A0A397HNQ0"/>
<feature type="region of interest" description="Disordered" evidence="1">
    <location>
        <begin position="435"/>
        <end position="473"/>
    </location>
</feature>
<dbReference type="RefSeq" id="XP_026617537.1">
    <property type="nucleotide sequence ID" value="XM_026758843.1"/>
</dbReference>
<dbReference type="STRING" id="41047.A0A397HNQ0"/>
<gene>
    <name evidence="2" type="ORF">CDV56_105224</name>
</gene>
<comment type="caution">
    <text evidence="2">The sequence shown here is derived from an EMBL/GenBank/DDBJ whole genome shotgun (WGS) entry which is preliminary data.</text>
</comment>
<feature type="region of interest" description="Disordered" evidence="1">
    <location>
        <begin position="360"/>
        <end position="410"/>
    </location>
</feature>
<dbReference type="InterPro" id="IPR036866">
    <property type="entry name" value="RibonucZ/Hydroxyglut_hydro"/>
</dbReference>
<reference evidence="2" key="1">
    <citation type="submission" date="2018-08" db="EMBL/GenBank/DDBJ databases">
        <title>Draft genome sequence of azole-resistant Aspergillus thermomutatus (Neosartorya pseudofischeri) strain HMR AF 39, isolated from a human nasal aspirate.</title>
        <authorList>
            <person name="Parent-Michaud M."/>
            <person name="Dufresne P.J."/>
            <person name="Fournier E."/>
            <person name="Martineau C."/>
            <person name="Moreira S."/>
            <person name="Perkins V."/>
            <person name="De Repentigny L."/>
            <person name="Dufresne S.F."/>
        </authorList>
    </citation>
    <scope>NUCLEOTIDE SEQUENCE [LARGE SCALE GENOMIC DNA]</scope>
    <source>
        <strain evidence="2">HMR AF 39</strain>
    </source>
</reference>
<dbReference type="OrthoDB" id="258495at2759"/>